<dbReference type="Proteomes" id="UP000290378">
    <property type="component" value="Unassembled WGS sequence"/>
</dbReference>
<dbReference type="SUPFAM" id="SSF52540">
    <property type="entry name" value="P-loop containing nucleoside triphosphate hydrolases"/>
    <property type="match status" value="1"/>
</dbReference>
<gene>
    <name evidence="1" type="ORF">CP963_11520</name>
</gene>
<dbReference type="Pfam" id="PF00004">
    <property type="entry name" value="AAA"/>
    <property type="match status" value="1"/>
</dbReference>
<dbReference type="RefSeq" id="WP_129014332.1">
    <property type="nucleotide sequence ID" value="NZ_CBCSEI010000016.1"/>
</dbReference>
<name>A0A6M8NKM9_9BACT</name>
<protein>
    <submittedName>
        <fullName evidence="1">AAA family ATPase</fullName>
    </submittedName>
</protein>
<accession>A0A6M8NKM9</accession>
<comment type="caution">
    <text evidence="1">The sequence shown here is derived from an EMBL/GenBank/DDBJ whole genome shotgun (WGS) entry which is preliminary data.</text>
</comment>
<dbReference type="AlphaFoldDB" id="A0A6M8NKM9"/>
<evidence type="ECO:0000313" key="2">
    <source>
        <dbReference type="Proteomes" id="UP000290378"/>
    </source>
</evidence>
<dbReference type="SMART" id="SM00382">
    <property type="entry name" value="AAA"/>
    <property type="match status" value="1"/>
</dbReference>
<reference evidence="1 2" key="1">
    <citation type="submission" date="2017-09" db="EMBL/GenBank/DDBJ databases">
        <title>Genomics of the genus Arcobacter.</title>
        <authorList>
            <person name="Perez-Cataluna A."/>
            <person name="Figueras M.J."/>
            <person name="Salas-Masso N."/>
        </authorList>
    </citation>
    <scope>NUCLEOTIDE SEQUENCE [LARGE SCALE GENOMIC DNA]</scope>
    <source>
        <strain evidence="1 2">CECT 7834</strain>
    </source>
</reference>
<dbReference type="InterPro" id="IPR027417">
    <property type="entry name" value="P-loop_NTPase"/>
</dbReference>
<organism evidence="1 2">
    <name type="scientific">Arcobacter cloacae</name>
    <dbReference type="NCBI Taxonomy" id="1054034"/>
    <lineage>
        <taxon>Bacteria</taxon>
        <taxon>Pseudomonadati</taxon>
        <taxon>Campylobacterota</taxon>
        <taxon>Epsilonproteobacteria</taxon>
        <taxon>Campylobacterales</taxon>
        <taxon>Arcobacteraceae</taxon>
        <taxon>Arcobacter</taxon>
    </lineage>
</organism>
<proteinExistence type="predicted"/>
<dbReference type="InterPro" id="IPR003593">
    <property type="entry name" value="AAA+_ATPase"/>
</dbReference>
<dbReference type="GO" id="GO:0005524">
    <property type="term" value="F:ATP binding"/>
    <property type="evidence" value="ECO:0007669"/>
    <property type="project" value="InterPro"/>
</dbReference>
<dbReference type="GO" id="GO:0016887">
    <property type="term" value="F:ATP hydrolysis activity"/>
    <property type="evidence" value="ECO:0007669"/>
    <property type="project" value="InterPro"/>
</dbReference>
<dbReference type="InterPro" id="IPR003959">
    <property type="entry name" value="ATPase_AAA_core"/>
</dbReference>
<dbReference type="Gene3D" id="3.40.50.300">
    <property type="entry name" value="P-loop containing nucleotide triphosphate hydrolases"/>
    <property type="match status" value="1"/>
</dbReference>
<dbReference type="EMBL" id="NXII01000020">
    <property type="protein sequence ID" value="RXI38253.1"/>
    <property type="molecule type" value="Genomic_DNA"/>
</dbReference>
<dbReference type="CDD" id="cd00009">
    <property type="entry name" value="AAA"/>
    <property type="match status" value="1"/>
</dbReference>
<evidence type="ECO:0000313" key="1">
    <source>
        <dbReference type="EMBL" id="RXI38253.1"/>
    </source>
</evidence>
<keyword evidence="2" id="KW-1185">Reference proteome</keyword>
<sequence length="324" mass="37449">MIDTNWYIYTGNKEKKGIDINTLNEIAPAPSWRKSKQDRKSLIYIPSEEEKAVVNASIYLRRPLILTGRPGVGKSSLAYAIAEELGLELYHWAINSKSTLEEGLYSYDAISRLQDAQLNKIEETKTETNITKYLKLAPLGKAFASNKKSVLLIDELDKSDIDLPNDLLHILEEKKFEIDVLKRYNIPHVNLGTEDEPFEFINGEKEIDIDNFPIIIITSNGERDFSTAFMRRCLYHEMKLPTEERLIEIVKQYFSDEYTQKINVIEQIVKDFISKRDGLGSYEQNSELAIDQLLNALYLRLNDKINLDFNENDIFKNVILRSLD</sequence>